<reference evidence="1" key="1">
    <citation type="journal article" date="2020" name="Nature">
        <title>Giant virus diversity and host interactions through global metagenomics.</title>
        <authorList>
            <person name="Schulz F."/>
            <person name="Roux S."/>
            <person name="Paez-Espino D."/>
            <person name="Jungbluth S."/>
            <person name="Walsh D.A."/>
            <person name="Denef V.J."/>
            <person name="McMahon K.D."/>
            <person name="Konstantinidis K.T."/>
            <person name="Eloe-Fadrosh E.A."/>
            <person name="Kyrpides N.C."/>
            <person name="Woyke T."/>
        </authorList>
    </citation>
    <scope>NUCLEOTIDE SEQUENCE</scope>
    <source>
        <strain evidence="1">GVMAG-M-3300023174-131</strain>
    </source>
</reference>
<dbReference type="Gene3D" id="3.40.50.300">
    <property type="entry name" value="P-loop containing nucleotide triphosphate hydrolases"/>
    <property type="match status" value="1"/>
</dbReference>
<sequence length="285" mass="33605">MATKDVRFGGSVLQIKKFNISEMVEHCTIAMIAKRASGKSYLTKEIMYHKRDIASAIAISRTEKLNKFYSEIIPDSFIYSEYEPEILSKIYERQSRMNNDNARRVKEGKKEKDDRIMLIMDDCMSSKGTWLKDPNILELFFNGRHHHLAFILTMQFSLGIPPELRSNFDYIFLLAEDMTSNRKRLYDHYAGMFPTFDIFQQVFNEITEDYGCMVINNRIHSKNITDKVFWYKAKPTPSFKIGSERFIKFHKETYDKEWDKRVPLFDTSSMSSKRNAIKLIVEKVK</sequence>
<name>A0A6C0DAA5_9ZZZZ</name>
<proteinExistence type="predicted"/>
<dbReference type="EMBL" id="MN739563">
    <property type="protein sequence ID" value="QHT13114.1"/>
    <property type="molecule type" value="Genomic_DNA"/>
</dbReference>
<accession>A0A6C0DAA5</accession>
<dbReference type="AlphaFoldDB" id="A0A6C0DAA5"/>
<evidence type="ECO:0000313" key="1">
    <source>
        <dbReference type="EMBL" id="QHT13114.1"/>
    </source>
</evidence>
<protein>
    <submittedName>
        <fullName evidence="1">Uncharacterized protein</fullName>
    </submittedName>
</protein>
<organism evidence="1">
    <name type="scientific">viral metagenome</name>
    <dbReference type="NCBI Taxonomy" id="1070528"/>
    <lineage>
        <taxon>unclassified sequences</taxon>
        <taxon>metagenomes</taxon>
        <taxon>organismal metagenomes</taxon>
    </lineage>
</organism>
<dbReference type="InterPro" id="IPR027417">
    <property type="entry name" value="P-loop_NTPase"/>
</dbReference>